<dbReference type="CDD" id="cd14686">
    <property type="entry name" value="bZIP"/>
    <property type="match status" value="1"/>
</dbReference>
<evidence type="ECO:0000256" key="12">
    <source>
        <dbReference type="PROSITE-ProRule" id="PRU00221"/>
    </source>
</evidence>
<evidence type="ECO:0000313" key="14">
    <source>
        <dbReference type="EMBL" id="OUT24302.1"/>
    </source>
</evidence>
<evidence type="ECO:0000313" key="13">
    <source>
        <dbReference type="EMBL" id="ONH75838.1"/>
    </source>
</evidence>
<dbReference type="GO" id="GO:0048188">
    <property type="term" value="C:Set1C/COMPASS complex"/>
    <property type="evidence" value="ECO:0007669"/>
    <property type="project" value="TreeGrafter"/>
</dbReference>
<keyword evidence="4 11" id="KW-0132">Cell division</keyword>
<organism evidence="13 15">
    <name type="scientific">Pichia kudriavzevii</name>
    <name type="common">Yeast</name>
    <name type="synonym">Issatchenkia orientalis</name>
    <dbReference type="NCBI Taxonomy" id="4909"/>
    <lineage>
        <taxon>Eukaryota</taxon>
        <taxon>Fungi</taxon>
        <taxon>Dikarya</taxon>
        <taxon>Ascomycota</taxon>
        <taxon>Saccharomycotina</taxon>
        <taxon>Pichiomycetes</taxon>
        <taxon>Pichiales</taxon>
        <taxon>Pichiaceae</taxon>
        <taxon>Pichia</taxon>
    </lineage>
</organism>
<keyword evidence="1 11" id="KW-0813">Transport</keyword>
<dbReference type="PROSITE" id="PS00678">
    <property type="entry name" value="WD_REPEATS_1"/>
    <property type="match status" value="4"/>
</dbReference>
<dbReference type="PANTHER" id="PTHR22847">
    <property type="entry name" value="WD40 REPEAT PROTEIN"/>
    <property type="match status" value="1"/>
</dbReference>
<reference evidence="14 16" key="3">
    <citation type="submission" date="2017-05" db="EMBL/GenBank/DDBJ databases">
        <title>The Genome Sequence of Candida krusei Ckrusei653.</title>
        <authorList>
            <person name="Cuomo C."/>
            <person name="Forche A."/>
            <person name="Young S."/>
            <person name="Abouelleil A."/>
            <person name="Cao P."/>
            <person name="Chapman S."/>
            <person name="Cusick C."/>
            <person name="Shea T."/>
            <person name="Nusbaum C."/>
            <person name="Birren B."/>
        </authorList>
    </citation>
    <scope>NUCLEOTIDE SEQUENCE [LARGE SCALE GENOMIC DNA]</scope>
    <source>
        <strain evidence="14 16">Ckrusei653</strain>
    </source>
</reference>
<dbReference type="Gene3D" id="1.20.960.30">
    <property type="match status" value="1"/>
</dbReference>
<evidence type="ECO:0000256" key="5">
    <source>
        <dbReference type="ARBA" id="ARBA00022701"/>
    </source>
</evidence>
<evidence type="ECO:0000256" key="8">
    <source>
        <dbReference type="ARBA" id="ARBA00023054"/>
    </source>
</evidence>
<dbReference type="Proteomes" id="UP000189274">
    <property type="component" value="Unassembled WGS sequence"/>
</dbReference>
<proteinExistence type="inferred from homology"/>
<dbReference type="EMBL" id="MQVM01000005">
    <property type="protein sequence ID" value="ONH75838.1"/>
    <property type="molecule type" value="Genomic_DNA"/>
</dbReference>
<evidence type="ECO:0000256" key="7">
    <source>
        <dbReference type="ARBA" id="ARBA00022776"/>
    </source>
</evidence>
<sequence>MSDPRRIYSESNVPVLRTLPSGLFSQNGTILSSRQLSELNASVLQYLHPILTDLPEVYEAVEEALGNYERSVNLHSKSNKAYGDLMSIDIPDNYLQKKWSTVLRLQRNLLELETRNKALEDRNQELEQQVEMLRNTPQTNQSSVISFKFNWIPSVLKTSLLFHTSPITAVAIHPYNPYLVTASQDGMMVFWNMLDFSEPVGLVKNAHSKSINRLFFQPKSSLLASCSSDQTIKIWDLSDINNVTTPTKILTGHEHIVSSVVIPSSNPNVIFSSSRDNTIKVWDLLTGWALHSISGHSDWVRAIDVVGDYVLSGSSDTSVRLTHWPSQTGVGLCLGHEQVVEDVKFLPDVCNQYLDNLGTSRSDDTEYEKLKFKYAISCGRDKLIKIWKLPLPEFNALKGHPVANPMNPYGECIKEIRGHKSWVRDLQVHYNGKYIISCSDDQTIKFWDLETLSTGHGVVEPVKVLQGHESFVNCISIASPRGEEATDDNLRCYLVSGGADSRINVWV</sequence>
<dbReference type="GO" id="GO:0070840">
    <property type="term" value="F:dynein complex binding"/>
    <property type="evidence" value="ECO:0007669"/>
    <property type="project" value="UniProtKB-UniRule"/>
</dbReference>
<dbReference type="Proteomes" id="UP000195871">
    <property type="component" value="Unassembled WGS sequence"/>
</dbReference>
<comment type="subcellular location">
    <subcellularLocation>
        <location evidence="11">Cytoplasm</location>
        <location evidence="11">Cytoskeleton</location>
    </subcellularLocation>
    <subcellularLocation>
        <location evidence="11">Cytoplasm</location>
        <location evidence="11">Cytoskeleton</location>
        <location evidence="11">Spindle pole</location>
    </subcellularLocation>
    <text evidence="11">Localizes to the plus ends of microtubules and the mitotic spindle poles.</text>
</comment>
<comment type="subunit">
    <text evidence="11">Self-associates. Interacts with NDL1 and dynein.</text>
</comment>
<gene>
    <name evidence="11" type="primary">PAC1</name>
    <name evidence="11" type="synonym">LIS1</name>
    <name evidence="13" type="ORF">BOH78_1499</name>
    <name evidence="14" type="ORF">CAS74_000689</name>
</gene>
<dbReference type="SUPFAM" id="SSF109925">
    <property type="entry name" value="Lissencephaly-1 protein (Lis-1, PAF-AH alpha) N-terminal domain"/>
    <property type="match status" value="1"/>
</dbReference>
<keyword evidence="6" id="KW-0677">Repeat</keyword>
<dbReference type="InterPro" id="IPR015943">
    <property type="entry name" value="WD40/YVTN_repeat-like_dom_sf"/>
</dbReference>
<dbReference type="VEuPathDB" id="FungiDB:C5L36_0C06700"/>
<protein>
    <recommendedName>
        <fullName evidence="11">Nuclear distribution protein PAC1</fullName>
    </recommendedName>
    <alternativeName>
        <fullName evidence="11">Lissencephaly-1 homolog</fullName>
        <shortName evidence="11">LIS-1</shortName>
    </alternativeName>
    <alternativeName>
        <fullName evidence="11">nudF homolog</fullName>
    </alternativeName>
</protein>
<evidence type="ECO:0000256" key="10">
    <source>
        <dbReference type="ARBA" id="ARBA00023306"/>
    </source>
</evidence>
<dbReference type="InterPro" id="IPR036322">
    <property type="entry name" value="WD40_repeat_dom_sf"/>
</dbReference>
<comment type="similarity">
    <text evidence="11">Belongs to the WD repeat LIS1/nudF family.</text>
</comment>
<feature type="coiled-coil region" evidence="11">
    <location>
        <begin position="102"/>
        <end position="136"/>
    </location>
</feature>
<comment type="function">
    <text evidence="11">Positively regulates the activity of the minus-end directed microtubule motor protein dynein. Plays a central role in positioning the mitotic spindle at the bud neck during cell division. Targets cytoplasmic dynein to microtubule plus ends, thereby promoting dynein-mediated microtubule sliding along the bud cortex and consequently the movement of the mitotic spindle to the bud neck.</text>
</comment>
<evidence type="ECO:0000256" key="6">
    <source>
        <dbReference type="ARBA" id="ARBA00022737"/>
    </source>
</evidence>
<dbReference type="InterPro" id="IPR019775">
    <property type="entry name" value="WD40_repeat_CS"/>
</dbReference>
<dbReference type="GO" id="GO:0051012">
    <property type="term" value="P:microtubule sliding"/>
    <property type="evidence" value="ECO:0007669"/>
    <property type="project" value="UniProtKB-UniRule"/>
</dbReference>
<dbReference type="GO" id="GO:0005875">
    <property type="term" value="C:microtubule associated complex"/>
    <property type="evidence" value="ECO:0007669"/>
    <property type="project" value="UniProtKB-UniRule"/>
</dbReference>
<dbReference type="GO" id="GO:0005874">
    <property type="term" value="C:microtubule"/>
    <property type="evidence" value="ECO:0007669"/>
    <property type="project" value="UniProtKB-KW"/>
</dbReference>
<evidence type="ECO:0000313" key="16">
    <source>
        <dbReference type="Proteomes" id="UP000195871"/>
    </source>
</evidence>
<feature type="repeat" description="WD" evidence="12">
    <location>
        <begin position="250"/>
        <end position="292"/>
    </location>
</feature>
<keyword evidence="10 11" id="KW-0131">Cell cycle</keyword>
<evidence type="ECO:0000256" key="3">
    <source>
        <dbReference type="ARBA" id="ARBA00022574"/>
    </source>
</evidence>
<dbReference type="GO" id="GO:0042393">
    <property type="term" value="F:histone binding"/>
    <property type="evidence" value="ECO:0007669"/>
    <property type="project" value="TreeGrafter"/>
</dbReference>
<keyword evidence="5 11" id="KW-0493">Microtubule</keyword>
<keyword evidence="7 11" id="KW-0498">Mitosis</keyword>
<feature type="repeat" description="WD" evidence="12">
    <location>
        <begin position="204"/>
        <end position="245"/>
    </location>
</feature>
<dbReference type="AlphaFoldDB" id="A0A1V2LRR2"/>
<keyword evidence="8 11" id="KW-0175">Coiled coil</keyword>
<keyword evidence="9 11" id="KW-0206">Cytoskeleton</keyword>
<feature type="repeat" description="WD" evidence="12">
    <location>
        <begin position="416"/>
        <end position="451"/>
    </location>
</feature>
<evidence type="ECO:0000256" key="9">
    <source>
        <dbReference type="ARBA" id="ARBA00023212"/>
    </source>
</evidence>
<dbReference type="SMART" id="SM00320">
    <property type="entry name" value="WD40"/>
    <property type="match status" value="7"/>
</dbReference>
<dbReference type="InterPro" id="IPR017252">
    <property type="entry name" value="Dynein_regulator_LIS1"/>
</dbReference>
<dbReference type="InterPro" id="IPR020472">
    <property type="entry name" value="WD40_PAC1"/>
</dbReference>
<dbReference type="Gene3D" id="2.130.10.10">
    <property type="entry name" value="YVTN repeat-like/Quinoprotein amine dehydrogenase"/>
    <property type="match status" value="3"/>
</dbReference>
<evidence type="ECO:0000256" key="2">
    <source>
        <dbReference type="ARBA" id="ARBA00022490"/>
    </source>
</evidence>
<reference evidence="15" key="1">
    <citation type="journal article" date="2017" name="Genome Announc.">
        <title>Genome sequences of Cyberlindnera fabianii 65, Pichia kudriavzevii 129, and Saccharomyces cerevisiae 131 isolated from fermented masau fruits in Zimbabwe.</title>
        <authorList>
            <person name="van Rijswijck I.M.H."/>
            <person name="Derks M.F.L."/>
            <person name="Abee T."/>
            <person name="de Ridder D."/>
            <person name="Smid E.J."/>
        </authorList>
    </citation>
    <scope>NUCLEOTIDE SEQUENCE [LARGE SCALE GENOMIC DNA]</scope>
    <source>
        <strain evidence="15">129</strain>
    </source>
</reference>
<reference evidence="13" key="2">
    <citation type="submission" date="2017-01" db="EMBL/GenBank/DDBJ databases">
        <authorList>
            <person name="Mah S.A."/>
            <person name="Swanson W.J."/>
            <person name="Moy G.W."/>
            <person name="Vacquier V.D."/>
        </authorList>
    </citation>
    <scope>NUCLEOTIDE SEQUENCE [LARGE SCALE GENOMIC DNA]</scope>
    <source>
        <strain evidence="13">129</strain>
    </source>
</reference>
<dbReference type="GO" id="GO:0000922">
    <property type="term" value="C:spindle pole"/>
    <property type="evidence" value="ECO:0007669"/>
    <property type="project" value="UniProtKB-SubCell"/>
</dbReference>
<evidence type="ECO:0000256" key="11">
    <source>
        <dbReference type="HAMAP-Rule" id="MF_03141"/>
    </source>
</evidence>
<keyword evidence="2 11" id="KW-0963">Cytoplasm</keyword>
<evidence type="ECO:0000256" key="4">
    <source>
        <dbReference type="ARBA" id="ARBA00022618"/>
    </source>
</evidence>
<name>A0A1V2LRR2_PICKU</name>
<accession>A0A1V2LRR2</accession>
<dbReference type="HAMAP" id="MF_03141">
    <property type="entry name" value="lis1"/>
    <property type="match status" value="1"/>
</dbReference>
<dbReference type="InterPro" id="IPR001680">
    <property type="entry name" value="WD40_rpt"/>
</dbReference>
<dbReference type="Pfam" id="PF00400">
    <property type="entry name" value="WD40"/>
    <property type="match status" value="6"/>
</dbReference>
<dbReference type="GO" id="GO:0005737">
    <property type="term" value="C:cytoplasm"/>
    <property type="evidence" value="ECO:0007669"/>
    <property type="project" value="UniProtKB-UniRule"/>
</dbReference>
<dbReference type="SUPFAM" id="SSF50978">
    <property type="entry name" value="WD40 repeat-like"/>
    <property type="match status" value="1"/>
</dbReference>
<evidence type="ECO:0000313" key="15">
    <source>
        <dbReference type="Proteomes" id="UP000189274"/>
    </source>
</evidence>
<evidence type="ECO:0000256" key="1">
    <source>
        <dbReference type="ARBA" id="ARBA00022448"/>
    </source>
</evidence>
<feature type="repeat" description="WD" evidence="12">
    <location>
        <begin position="160"/>
        <end position="193"/>
    </location>
</feature>
<dbReference type="PRINTS" id="PR00320">
    <property type="entry name" value="GPROTEINBRPT"/>
</dbReference>
<dbReference type="GO" id="GO:0000132">
    <property type="term" value="P:establishment of mitotic spindle orientation"/>
    <property type="evidence" value="ECO:0007669"/>
    <property type="project" value="UniProtKB-UniRule"/>
</dbReference>
<dbReference type="EMBL" id="NHMM01000001">
    <property type="protein sequence ID" value="OUT24302.1"/>
    <property type="molecule type" value="Genomic_DNA"/>
</dbReference>
<comment type="caution">
    <text evidence="13">The sequence shown here is derived from an EMBL/GenBank/DDBJ whole genome shotgun (WGS) entry which is preliminary data.</text>
</comment>
<dbReference type="PROSITE" id="PS50082">
    <property type="entry name" value="WD_REPEATS_2"/>
    <property type="match status" value="4"/>
</dbReference>
<dbReference type="InterPro" id="IPR037190">
    <property type="entry name" value="LIS1_N"/>
</dbReference>
<dbReference type="PANTHER" id="PTHR22847:SF637">
    <property type="entry name" value="WD REPEAT DOMAIN 5B"/>
    <property type="match status" value="1"/>
</dbReference>
<dbReference type="PROSITE" id="PS50294">
    <property type="entry name" value="WD_REPEATS_REGION"/>
    <property type="match status" value="4"/>
</dbReference>
<keyword evidence="3 12" id="KW-0853">WD repeat</keyword>
<dbReference type="CDD" id="cd00200">
    <property type="entry name" value="WD40"/>
    <property type="match status" value="1"/>
</dbReference>
<dbReference type="GO" id="GO:0051301">
    <property type="term" value="P:cell division"/>
    <property type="evidence" value="ECO:0007669"/>
    <property type="project" value="UniProtKB-KW"/>
</dbReference>